<dbReference type="AlphaFoldDB" id="A0AAN7UK44"/>
<dbReference type="Proteomes" id="UP001305414">
    <property type="component" value="Unassembled WGS sequence"/>
</dbReference>
<evidence type="ECO:0000313" key="1">
    <source>
        <dbReference type="EMBL" id="KAK5626606.1"/>
    </source>
</evidence>
<protein>
    <submittedName>
        <fullName evidence="1">Uncharacterized protein</fullName>
    </submittedName>
</protein>
<keyword evidence="2" id="KW-1185">Reference proteome</keyword>
<gene>
    <name evidence="1" type="ORF">RRF57_002321</name>
</gene>
<name>A0AAN7UK44_9PEZI</name>
<sequence length="99" mass="11263">MDKFQPKDEGYLREVSDPVFPSDHYHGQWRQKARYMLISSAYLIADDVESCSRLMAIGRRGVGVGILDSMACRKRGVLIFDMPREGSRRAHSDVHDGGY</sequence>
<reference evidence="1 2" key="1">
    <citation type="submission" date="2023-10" db="EMBL/GenBank/DDBJ databases">
        <title>Draft genome sequence of Xylaria bambusicola isolate GMP-LS, the root and basal stem rot pathogen of sugarcane in Indonesia.</title>
        <authorList>
            <person name="Selvaraj P."/>
            <person name="Muralishankar V."/>
            <person name="Muruganantham S."/>
            <person name="Sp S."/>
            <person name="Haryani S."/>
            <person name="Lau K.J.X."/>
            <person name="Naqvi N.I."/>
        </authorList>
    </citation>
    <scope>NUCLEOTIDE SEQUENCE [LARGE SCALE GENOMIC DNA]</scope>
    <source>
        <strain evidence="1">GMP-LS</strain>
    </source>
</reference>
<organism evidence="1 2">
    <name type="scientific">Xylaria bambusicola</name>
    <dbReference type="NCBI Taxonomy" id="326684"/>
    <lineage>
        <taxon>Eukaryota</taxon>
        <taxon>Fungi</taxon>
        <taxon>Dikarya</taxon>
        <taxon>Ascomycota</taxon>
        <taxon>Pezizomycotina</taxon>
        <taxon>Sordariomycetes</taxon>
        <taxon>Xylariomycetidae</taxon>
        <taxon>Xylariales</taxon>
        <taxon>Xylariaceae</taxon>
        <taxon>Xylaria</taxon>
    </lineage>
</organism>
<dbReference type="EMBL" id="JAWHQM010000003">
    <property type="protein sequence ID" value="KAK5626606.1"/>
    <property type="molecule type" value="Genomic_DNA"/>
</dbReference>
<proteinExistence type="predicted"/>
<accession>A0AAN7UK44</accession>
<evidence type="ECO:0000313" key="2">
    <source>
        <dbReference type="Proteomes" id="UP001305414"/>
    </source>
</evidence>
<dbReference type="SUPFAM" id="SSF52283">
    <property type="entry name" value="Formate/glycerate dehydrogenase catalytic domain-like"/>
    <property type="match status" value="1"/>
</dbReference>
<dbReference type="Gene3D" id="3.40.50.720">
    <property type="entry name" value="NAD(P)-binding Rossmann-like Domain"/>
    <property type="match status" value="1"/>
</dbReference>
<comment type="caution">
    <text evidence="1">The sequence shown here is derived from an EMBL/GenBank/DDBJ whole genome shotgun (WGS) entry which is preliminary data.</text>
</comment>